<gene>
    <name evidence="15" type="ORF">P245_09230</name>
    <name evidence="16" type="ORF">P608_00820</name>
</gene>
<dbReference type="PROSITE" id="PS52004">
    <property type="entry name" value="KS3_2"/>
    <property type="match status" value="1"/>
</dbReference>
<evidence type="ECO:0000256" key="5">
    <source>
        <dbReference type="ARBA" id="ARBA00022516"/>
    </source>
</evidence>
<dbReference type="PANTHER" id="PTHR11712:SF336">
    <property type="entry name" value="3-OXOACYL-[ACYL-CARRIER-PROTEIN] SYNTHASE, MITOCHONDRIAL"/>
    <property type="match status" value="1"/>
</dbReference>
<dbReference type="Pfam" id="PF00109">
    <property type="entry name" value="ketoacyl-synt"/>
    <property type="match status" value="1"/>
</dbReference>
<dbReference type="NCBIfam" id="TIGR03150">
    <property type="entry name" value="fabF"/>
    <property type="match status" value="1"/>
</dbReference>
<keyword evidence="6 11" id="KW-0808">Transferase</keyword>
<dbReference type="InterPro" id="IPR016039">
    <property type="entry name" value="Thiolase-like"/>
</dbReference>
<evidence type="ECO:0000259" key="14">
    <source>
        <dbReference type="PROSITE" id="PS52004"/>
    </source>
</evidence>
<comment type="pathway">
    <text evidence="1 11">Lipid metabolism; fatty acid biosynthesis.</text>
</comment>
<keyword evidence="17" id="KW-1185">Reference proteome</keyword>
<dbReference type="InterPro" id="IPR018201">
    <property type="entry name" value="Ketoacyl_synth_AS"/>
</dbReference>
<accession>A0A0K6HIN5</accession>
<comment type="catalytic activity">
    <reaction evidence="11">
        <text>a fatty acyl-[ACP] + malonyl-[ACP] + H(+) = a 3-oxoacyl-[ACP] + holo-[ACP] + CO2</text>
        <dbReference type="Rhea" id="RHEA:22836"/>
        <dbReference type="Rhea" id="RHEA-COMP:9623"/>
        <dbReference type="Rhea" id="RHEA-COMP:9685"/>
        <dbReference type="Rhea" id="RHEA-COMP:9916"/>
        <dbReference type="Rhea" id="RHEA-COMP:14125"/>
        <dbReference type="ChEBI" id="CHEBI:15378"/>
        <dbReference type="ChEBI" id="CHEBI:16526"/>
        <dbReference type="ChEBI" id="CHEBI:64479"/>
        <dbReference type="ChEBI" id="CHEBI:78449"/>
        <dbReference type="ChEBI" id="CHEBI:78776"/>
        <dbReference type="ChEBI" id="CHEBI:138651"/>
    </reaction>
</comment>
<dbReference type="FunFam" id="3.40.47.10:FF:000009">
    <property type="entry name" value="3-oxoacyl-[acyl-carrier-protein] synthase 2"/>
    <property type="match status" value="1"/>
</dbReference>
<feature type="domain" description="Ketosynthase family 3 (KS3)" evidence="14">
    <location>
        <begin position="3"/>
        <end position="413"/>
    </location>
</feature>
<name>A0A096D5W2_9BURK</name>
<dbReference type="PROSITE" id="PS00606">
    <property type="entry name" value="KS3_1"/>
    <property type="match status" value="1"/>
</dbReference>
<dbReference type="CDD" id="cd00834">
    <property type="entry name" value="KAS_I_II"/>
    <property type="match status" value="1"/>
</dbReference>
<evidence type="ECO:0000256" key="8">
    <source>
        <dbReference type="ARBA" id="ARBA00023098"/>
    </source>
</evidence>
<dbReference type="InterPro" id="IPR014031">
    <property type="entry name" value="Ketoacyl_synth_C"/>
</dbReference>
<keyword evidence="5 11" id="KW-0444">Lipid biosynthesis</keyword>
<dbReference type="Proteomes" id="UP000029567">
    <property type="component" value="Unassembled WGS sequence"/>
</dbReference>
<evidence type="ECO:0000256" key="9">
    <source>
        <dbReference type="ARBA" id="ARBA00023160"/>
    </source>
</evidence>
<dbReference type="Proteomes" id="UP000029549">
    <property type="component" value="Unassembled WGS sequence"/>
</dbReference>
<dbReference type="UniPathway" id="UPA00094"/>
<evidence type="ECO:0000313" key="17">
    <source>
        <dbReference type="Proteomes" id="UP000029549"/>
    </source>
</evidence>
<evidence type="ECO:0000256" key="10">
    <source>
        <dbReference type="ARBA" id="ARBA00023315"/>
    </source>
</evidence>
<dbReference type="EC" id="2.3.1.179" evidence="3 11"/>
<sequence length="414" mass="43322">MSRRRVVVTGLGCISPVGNTVGEAWANLLAGQSGIDLITKFDASNFSCKIAGEVKGFEVEKYMSAKDARSMDSFIHYGIAAAEQAIRDAGLPTGEALSEDLATRIACVIGSGIGGLPLIENTHAELAARGPRRITPFFVPASIINMVAGHVSMRFGFKGPNLSIVTACTTGLHCIGEAGRMIEYGDADIVVAGGTEATVSPLGVGGFAAMRALSTRNDDPKAASRPWDKDRDGFVLGEGAGVLVLEEYEHAKARGAKIYAELAGFGMSADAGHMTAPNMDGPRRAMLNALRNAGVNQDQVNYLNAHGTSTPLGDINESNAIKAAMGEHASKLVVSSTKSMTGHLLGGAGGIESVFTVLALHDQKIPPTINLVNQDPECDLDYCANTARDAKLEVAVKNNFGFGGTNGTLVFKRV</sequence>
<keyword evidence="7" id="KW-0276">Fatty acid metabolism</keyword>
<dbReference type="OrthoDB" id="9808669at2"/>
<dbReference type="InterPro" id="IPR017568">
    <property type="entry name" value="3-oxoacyl-ACP_synth-2"/>
</dbReference>
<organism evidence="15 18">
    <name type="scientific">Comamonas thiooxydans</name>
    <dbReference type="NCBI Taxonomy" id="363952"/>
    <lineage>
        <taxon>Bacteria</taxon>
        <taxon>Pseudomonadati</taxon>
        <taxon>Pseudomonadota</taxon>
        <taxon>Betaproteobacteria</taxon>
        <taxon>Burkholderiales</taxon>
        <taxon>Comamonadaceae</taxon>
        <taxon>Comamonas</taxon>
    </lineage>
</organism>
<evidence type="ECO:0000313" key="15">
    <source>
        <dbReference type="EMBL" id="KGG93316.1"/>
    </source>
</evidence>
<proteinExistence type="inferred from homology"/>
<feature type="active site" description="For beta-ketoacyl synthase activity" evidence="12">
    <location>
        <position position="168"/>
    </location>
</feature>
<dbReference type="GO" id="GO:0005829">
    <property type="term" value="C:cytosol"/>
    <property type="evidence" value="ECO:0007669"/>
    <property type="project" value="TreeGrafter"/>
</dbReference>
<evidence type="ECO:0000313" key="16">
    <source>
        <dbReference type="EMBL" id="KGH21951.1"/>
    </source>
</evidence>
<dbReference type="GO" id="GO:0006633">
    <property type="term" value="P:fatty acid biosynthetic process"/>
    <property type="evidence" value="ECO:0007669"/>
    <property type="project" value="UniProtKB-UniRule"/>
</dbReference>
<dbReference type="InterPro" id="IPR014030">
    <property type="entry name" value="Ketoacyl_synth_N"/>
</dbReference>
<reference evidence="17 18" key="1">
    <citation type="submission" date="2013-09" db="EMBL/GenBank/DDBJ databases">
        <title>High correlation between genotypes and phenotypes of environmental bacteria Comamonas testosteroni strains.</title>
        <authorList>
            <person name="Liu L."/>
            <person name="Zhu W."/>
            <person name="Xia X."/>
            <person name="Xu B."/>
            <person name="Luo M."/>
            <person name="Wang G."/>
        </authorList>
    </citation>
    <scope>NUCLEOTIDE SEQUENCE [LARGE SCALE GENOMIC DNA]</scope>
    <source>
        <strain evidence="16 17">DF2</strain>
        <strain evidence="15 18">JL14</strain>
    </source>
</reference>
<dbReference type="PIRSF" id="PIRSF000447">
    <property type="entry name" value="KAS_II"/>
    <property type="match status" value="1"/>
</dbReference>
<keyword evidence="8" id="KW-0443">Lipid metabolism</keyword>
<evidence type="ECO:0000256" key="11">
    <source>
        <dbReference type="PIRNR" id="PIRNR000447"/>
    </source>
</evidence>
<dbReference type="InterPro" id="IPR020841">
    <property type="entry name" value="PKS_Beta-ketoAc_synthase_dom"/>
</dbReference>
<evidence type="ECO:0000256" key="4">
    <source>
        <dbReference type="ARBA" id="ARBA00014657"/>
    </source>
</evidence>
<comment type="caution">
    <text evidence="15">The sequence shown here is derived from an EMBL/GenBank/DDBJ whole genome shotgun (WGS) entry which is preliminary data.</text>
</comment>
<comment type="function">
    <text evidence="11">Involved in the type II fatty acid elongation cycle. Catalyzes the elongation of a wide range of acyl-ACP by the addition of two carbons from malonyl-ACP to an acyl acceptor. Can efficiently catalyze the conversion of palmitoleoyl-ACP (cis-hexadec-9-enoyl-ACP) to cis-vaccenoyl-ACP (cis-octadec-11-enoyl-ACP), an essential step in the thermal regulation of fatty acid composition.</text>
</comment>
<dbReference type="EMBL" id="AWTN01000084">
    <property type="protein sequence ID" value="KGG93316.1"/>
    <property type="molecule type" value="Genomic_DNA"/>
</dbReference>
<evidence type="ECO:0000256" key="12">
    <source>
        <dbReference type="PIRSR" id="PIRSR000447-1"/>
    </source>
</evidence>
<dbReference type="SMART" id="SM00825">
    <property type="entry name" value="PKS_KS"/>
    <property type="match status" value="1"/>
</dbReference>
<keyword evidence="9 11" id="KW-0275">Fatty acid biosynthesis</keyword>
<accession>A0A096D5W2</accession>
<comment type="similarity">
    <text evidence="2 11 13">Belongs to the thiolase-like superfamily. Beta-ketoacyl-ACP synthases family.</text>
</comment>
<dbReference type="EMBL" id="AWTP01000001">
    <property type="protein sequence ID" value="KGH21951.1"/>
    <property type="molecule type" value="Genomic_DNA"/>
</dbReference>
<evidence type="ECO:0000256" key="13">
    <source>
        <dbReference type="RuleBase" id="RU003694"/>
    </source>
</evidence>
<dbReference type="InterPro" id="IPR000794">
    <property type="entry name" value="Beta-ketoacyl_synthase"/>
</dbReference>
<dbReference type="PANTHER" id="PTHR11712">
    <property type="entry name" value="POLYKETIDE SYNTHASE-RELATED"/>
    <property type="match status" value="1"/>
</dbReference>
<dbReference type="Gene3D" id="3.40.47.10">
    <property type="match status" value="1"/>
</dbReference>
<evidence type="ECO:0000256" key="2">
    <source>
        <dbReference type="ARBA" id="ARBA00008467"/>
    </source>
</evidence>
<dbReference type="GO" id="GO:0004315">
    <property type="term" value="F:3-oxoacyl-[acyl-carrier-protein] synthase activity"/>
    <property type="evidence" value="ECO:0007669"/>
    <property type="project" value="UniProtKB-UniRule"/>
</dbReference>
<dbReference type="NCBIfam" id="NF004970">
    <property type="entry name" value="PRK06333.1"/>
    <property type="match status" value="1"/>
</dbReference>
<dbReference type="Pfam" id="PF02801">
    <property type="entry name" value="Ketoacyl-synt_C"/>
    <property type="match status" value="1"/>
</dbReference>
<protein>
    <recommendedName>
        <fullName evidence="4 11">3-oxoacyl-[acyl-carrier-protein] synthase 2</fullName>
        <ecNumber evidence="3 11">2.3.1.179</ecNumber>
    </recommendedName>
</protein>
<keyword evidence="10 11" id="KW-0012">Acyltransferase</keyword>
<dbReference type="SUPFAM" id="SSF53901">
    <property type="entry name" value="Thiolase-like"/>
    <property type="match status" value="2"/>
</dbReference>
<comment type="catalytic activity">
    <reaction evidence="11">
        <text>(9Z)-hexadecenoyl-[ACP] + malonyl-[ACP] + H(+) = 3-oxo-(11Z)-octadecenoyl-[ACP] + holo-[ACP] + CO2</text>
        <dbReference type="Rhea" id="RHEA:55040"/>
        <dbReference type="Rhea" id="RHEA-COMP:9623"/>
        <dbReference type="Rhea" id="RHEA-COMP:9685"/>
        <dbReference type="Rhea" id="RHEA-COMP:10800"/>
        <dbReference type="Rhea" id="RHEA-COMP:14074"/>
        <dbReference type="ChEBI" id="CHEBI:15378"/>
        <dbReference type="ChEBI" id="CHEBI:16526"/>
        <dbReference type="ChEBI" id="CHEBI:64479"/>
        <dbReference type="ChEBI" id="CHEBI:78449"/>
        <dbReference type="ChEBI" id="CHEBI:83989"/>
        <dbReference type="ChEBI" id="CHEBI:138538"/>
        <dbReference type="EC" id="2.3.1.179"/>
    </reaction>
</comment>
<dbReference type="NCBIfam" id="NF005589">
    <property type="entry name" value="PRK07314.1"/>
    <property type="match status" value="1"/>
</dbReference>
<evidence type="ECO:0000256" key="6">
    <source>
        <dbReference type="ARBA" id="ARBA00022679"/>
    </source>
</evidence>
<dbReference type="RefSeq" id="WP_034353357.1">
    <property type="nucleotide sequence ID" value="NZ_AWOS01000029.1"/>
</dbReference>
<evidence type="ECO:0000256" key="7">
    <source>
        <dbReference type="ARBA" id="ARBA00022832"/>
    </source>
</evidence>
<evidence type="ECO:0000313" key="18">
    <source>
        <dbReference type="Proteomes" id="UP000029567"/>
    </source>
</evidence>
<dbReference type="AlphaFoldDB" id="A0A096D5W2"/>
<evidence type="ECO:0000256" key="1">
    <source>
        <dbReference type="ARBA" id="ARBA00005194"/>
    </source>
</evidence>
<evidence type="ECO:0000256" key="3">
    <source>
        <dbReference type="ARBA" id="ARBA00012356"/>
    </source>
</evidence>